<dbReference type="EMBL" id="ML738315">
    <property type="protein sequence ID" value="KAE8314929.1"/>
    <property type="molecule type" value="Genomic_DNA"/>
</dbReference>
<evidence type="ECO:0000313" key="2">
    <source>
        <dbReference type="Proteomes" id="UP000325433"/>
    </source>
</evidence>
<organism evidence="1 2">
    <name type="scientific">Aspergillus transmontanensis</name>
    <dbReference type="NCBI Taxonomy" id="1034304"/>
    <lineage>
        <taxon>Eukaryota</taxon>
        <taxon>Fungi</taxon>
        <taxon>Dikarya</taxon>
        <taxon>Ascomycota</taxon>
        <taxon>Pezizomycotina</taxon>
        <taxon>Eurotiomycetes</taxon>
        <taxon>Eurotiomycetidae</taxon>
        <taxon>Eurotiales</taxon>
        <taxon>Aspergillaceae</taxon>
        <taxon>Aspergillus</taxon>
        <taxon>Aspergillus subgen. Circumdati</taxon>
    </lineage>
</organism>
<keyword evidence="2" id="KW-1185">Reference proteome</keyword>
<proteinExistence type="predicted"/>
<accession>A0A5N6W4Z7</accession>
<dbReference type="AlphaFoldDB" id="A0A5N6W4Z7"/>
<evidence type="ECO:0000313" key="1">
    <source>
        <dbReference type="EMBL" id="KAE8314929.1"/>
    </source>
</evidence>
<name>A0A5N6W4Z7_9EURO</name>
<reference evidence="2" key="1">
    <citation type="submission" date="2019-04" db="EMBL/GenBank/DDBJ databases">
        <title>Friends and foes A comparative genomics studyof 23 Aspergillus species from section Flavi.</title>
        <authorList>
            <consortium name="DOE Joint Genome Institute"/>
            <person name="Kjaerbolling I."/>
            <person name="Vesth T."/>
            <person name="Frisvad J.C."/>
            <person name="Nybo J.L."/>
            <person name="Theobald S."/>
            <person name="Kildgaard S."/>
            <person name="Isbrandt T."/>
            <person name="Kuo A."/>
            <person name="Sato A."/>
            <person name="Lyhne E.K."/>
            <person name="Kogle M.E."/>
            <person name="Wiebenga A."/>
            <person name="Kun R.S."/>
            <person name="Lubbers R.J."/>
            <person name="Makela M.R."/>
            <person name="Barry K."/>
            <person name="Chovatia M."/>
            <person name="Clum A."/>
            <person name="Daum C."/>
            <person name="Haridas S."/>
            <person name="He G."/>
            <person name="LaButti K."/>
            <person name="Lipzen A."/>
            <person name="Mondo S."/>
            <person name="Riley R."/>
            <person name="Salamov A."/>
            <person name="Simmons B.A."/>
            <person name="Magnuson J.K."/>
            <person name="Henrissat B."/>
            <person name="Mortensen U.H."/>
            <person name="Larsen T.O."/>
            <person name="Devries R.P."/>
            <person name="Grigoriev I.V."/>
            <person name="Machida M."/>
            <person name="Baker S.E."/>
            <person name="Andersen M.R."/>
        </authorList>
    </citation>
    <scope>NUCLEOTIDE SEQUENCE [LARGE SCALE GENOMIC DNA]</scope>
    <source>
        <strain evidence="2">CBS 130015</strain>
    </source>
</reference>
<dbReference type="Proteomes" id="UP000325433">
    <property type="component" value="Unassembled WGS sequence"/>
</dbReference>
<gene>
    <name evidence="1" type="ORF">BDV41DRAFT_202686</name>
</gene>
<sequence length="132" mass="15505">MATPNTVKQVLLYRLLKGTWTFDGKITVRGYSQEAIRQFHYHWQEVLRSSPPQFSPHLYSCVPPTGTKHQKSTSQLRSTCLPLPSIPNCKGKLCRYYTLQDFRLNVFCTLCSYKITHFFFLISLRINKSRIW</sequence>
<protein>
    <submittedName>
        <fullName evidence="1">Uncharacterized protein</fullName>
    </submittedName>
</protein>